<evidence type="ECO:0000313" key="2">
    <source>
        <dbReference type="Proteomes" id="UP000053593"/>
    </source>
</evidence>
<gene>
    <name evidence="1" type="ORF">GYMLUDRAFT_1017214</name>
</gene>
<dbReference type="HOGENOM" id="CLU_2151700_0_0_1"/>
<proteinExistence type="predicted"/>
<evidence type="ECO:0000313" key="1">
    <source>
        <dbReference type="EMBL" id="KIK55884.1"/>
    </source>
</evidence>
<keyword evidence="2" id="KW-1185">Reference proteome</keyword>
<name>A0A0D0C0L7_9AGAR</name>
<accession>A0A0D0C0L7</accession>
<dbReference type="Proteomes" id="UP000053593">
    <property type="component" value="Unassembled WGS sequence"/>
</dbReference>
<dbReference type="OrthoDB" id="3020857at2759"/>
<sequence>LKIVSATSNYFGQSNLGTAQLTEERKRQNIATGMISASETRFGTTYHLAKAVQRCMPALVKCVMSRAITFTTKAVSDLDSFLITKGPRNLTFQMQLDRITKLFESGANGITR</sequence>
<protein>
    <submittedName>
        <fullName evidence="1">Uncharacterized protein</fullName>
    </submittedName>
</protein>
<reference evidence="1 2" key="1">
    <citation type="submission" date="2014-04" db="EMBL/GenBank/DDBJ databases">
        <title>Evolutionary Origins and Diversification of the Mycorrhizal Mutualists.</title>
        <authorList>
            <consortium name="DOE Joint Genome Institute"/>
            <consortium name="Mycorrhizal Genomics Consortium"/>
            <person name="Kohler A."/>
            <person name="Kuo A."/>
            <person name="Nagy L.G."/>
            <person name="Floudas D."/>
            <person name="Copeland A."/>
            <person name="Barry K.W."/>
            <person name="Cichocki N."/>
            <person name="Veneault-Fourrey C."/>
            <person name="LaButti K."/>
            <person name="Lindquist E.A."/>
            <person name="Lipzen A."/>
            <person name="Lundell T."/>
            <person name="Morin E."/>
            <person name="Murat C."/>
            <person name="Riley R."/>
            <person name="Ohm R."/>
            <person name="Sun H."/>
            <person name="Tunlid A."/>
            <person name="Henrissat B."/>
            <person name="Grigoriev I.V."/>
            <person name="Hibbett D.S."/>
            <person name="Martin F."/>
        </authorList>
    </citation>
    <scope>NUCLEOTIDE SEQUENCE [LARGE SCALE GENOMIC DNA]</scope>
    <source>
        <strain evidence="1 2">FD-317 M1</strain>
    </source>
</reference>
<feature type="non-terminal residue" evidence="1">
    <location>
        <position position="1"/>
    </location>
</feature>
<dbReference type="EMBL" id="KN834802">
    <property type="protein sequence ID" value="KIK55884.1"/>
    <property type="molecule type" value="Genomic_DNA"/>
</dbReference>
<dbReference type="AlphaFoldDB" id="A0A0D0C0L7"/>
<organism evidence="1 2">
    <name type="scientific">Collybiopsis luxurians FD-317 M1</name>
    <dbReference type="NCBI Taxonomy" id="944289"/>
    <lineage>
        <taxon>Eukaryota</taxon>
        <taxon>Fungi</taxon>
        <taxon>Dikarya</taxon>
        <taxon>Basidiomycota</taxon>
        <taxon>Agaricomycotina</taxon>
        <taxon>Agaricomycetes</taxon>
        <taxon>Agaricomycetidae</taxon>
        <taxon>Agaricales</taxon>
        <taxon>Marasmiineae</taxon>
        <taxon>Omphalotaceae</taxon>
        <taxon>Collybiopsis</taxon>
        <taxon>Collybiopsis luxurians</taxon>
    </lineage>
</organism>